<organism evidence="1">
    <name type="scientific">marine sediment metagenome</name>
    <dbReference type="NCBI Taxonomy" id="412755"/>
    <lineage>
        <taxon>unclassified sequences</taxon>
        <taxon>metagenomes</taxon>
        <taxon>ecological metagenomes</taxon>
    </lineage>
</organism>
<accession>A0A0F9B606</accession>
<dbReference type="EMBL" id="LAZR01051017">
    <property type="protein sequence ID" value="KKK86069.1"/>
    <property type="molecule type" value="Genomic_DNA"/>
</dbReference>
<comment type="caution">
    <text evidence="1">The sequence shown here is derived from an EMBL/GenBank/DDBJ whole genome shotgun (WGS) entry which is preliminary data.</text>
</comment>
<proteinExistence type="predicted"/>
<reference evidence="1" key="1">
    <citation type="journal article" date="2015" name="Nature">
        <title>Complex archaea that bridge the gap between prokaryotes and eukaryotes.</title>
        <authorList>
            <person name="Spang A."/>
            <person name="Saw J.H."/>
            <person name="Jorgensen S.L."/>
            <person name="Zaremba-Niedzwiedzka K."/>
            <person name="Martijn J."/>
            <person name="Lind A.E."/>
            <person name="van Eijk R."/>
            <person name="Schleper C."/>
            <person name="Guy L."/>
            <person name="Ettema T.J."/>
        </authorList>
    </citation>
    <scope>NUCLEOTIDE SEQUENCE</scope>
</reference>
<gene>
    <name evidence="1" type="ORF">LCGC14_2766920</name>
</gene>
<dbReference type="AlphaFoldDB" id="A0A0F9B606"/>
<sequence>MALGDIGSVLDTLEFDTDTGLEPHIVRVSGDVYAVAYIGPGSDGWVCTFTVDSAGAIGNSVIDTLEFDTSDCLTPKIRNISGDTFAVIYDFTGGLTKIITVDIDSSGNIGAAIIDSLTLTAASNAYPSRLVSVSGDIYAAAHTLSDNSGEVFTVDIDSAGNIGAAAIDTLVYDATQGFYSDLINVSGTMFAVAYQGADSDGWLATFNIASNGTIDNSVTATSEFDASHCSYPRILNVSGSVYAIAYRQIANAFIKTLTINGAGAISAVIDTLELVGSAATYTDMTNVGGTVFALSYLKLLAFTGFIETFTISPSGTFSAVIDILEFEPTEILAYPAIILISNSAVVCMVYGGADLDGFAKTALIDGILPAVTTLT</sequence>
<evidence type="ECO:0000313" key="1">
    <source>
        <dbReference type="EMBL" id="KKK86069.1"/>
    </source>
</evidence>
<protein>
    <submittedName>
        <fullName evidence="1">Uncharacterized protein</fullName>
    </submittedName>
</protein>
<feature type="non-terminal residue" evidence="1">
    <location>
        <position position="375"/>
    </location>
</feature>
<name>A0A0F9B606_9ZZZZ</name>